<gene>
    <name evidence="1" type="ORF">Pla22_44690</name>
</gene>
<dbReference type="Proteomes" id="UP000316598">
    <property type="component" value="Unassembled WGS sequence"/>
</dbReference>
<evidence type="ECO:0000313" key="1">
    <source>
        <dbReference type="EMBL" id="TWT49275.1"/>
    </source>
</evidence>
<comment type="caution">
    <text evidence="1">The sequence shown here is derived from an EMBL/GenBank/DDBJ whole genome shotgun (WGS) entry which is preliminary data.</text>
</comment>
<organism evidence="1 2">
    <name type="scientific">Rubripirellula amarantea</name>
    <dbReference type="NCBI Taxonomy" id="2527999"/>
    <lineage>
        <taxon>Bacteria</taxon>
        <taxon>Pseudomonadati</taxon>
        <taxon>Planctomycetota</taxon>
        <taxon>Planctomycetia</taxon>
        <taxon>Pirellulales</taxon>
        <taxon>Pirellulaceae</taxon>
        <taxon>Rubripirellula</taxon>
    </lineage>
</organism>
<reference evidence="1 2" key="1">
    <citation type="submission" date="2019-02" db="EMBL/GenBank/DDBJ databases">
        <title>Deep-cultivation of Planctomycetes and their phenomic and genomic characterization uncovers novel biology.</title>
        <authorList>
            <person name="Wiegand S."/>
            <person name="Jogler M."/>
            <person name="Boedeker C."/>
            <person name="Pinto D."/>
            <person name="Vollmers J."/>
            <person name="Rivas-Marin E."/>
            <person name="Kohn T."/>
            <person name="Peeters S.H."/>
            <person name="Heuer A."/>
            <person name="Rast P."/>
            <person name="Oberbeckmann S."/>
            <person name="Bunk B."/>
            <person name="Jeske O."/>
            <person name="Meyerdierks A."/>
            <person name="Storesund J.E."/>
            <person name="Kallscheuer N."/>
            <person name="Luecker S."/>
            <person name="Lage O.M."/>
            <person name="Pohl T."/>
            <person name="Merkel B.J."/>
            <person name="Hornburger P."/>
            <person name="Mueller R.-W."/>
            <person name="Bruemmer F."/>
            <person name="Labrenz M."/>
            <person name="Spormann A.M."/>
            <person name="Op Den Camp H."/>
            <person name="Overmann J."/>
            <person name="Amann R."/>
            <person name="Jetten M.S.M."/>
            <person name="Mascher T."/>
            <person name="Medema M.H."/>
            <person name="Devos D.P."/>
            <person name="Kaster A.-K."/>
            <person name="Ovreas L."/>
            <person name="Rohde M."/>
            <person name="Galperin M.Y."/>
            <person name="Jogler C."/>
        </authorList>
    </citation>
    <scope>NUCLEOTIDE SEQUENCE [LARGE SCALE GENOMIC DNA]</scope>
    <source>
        <strain evidence="1 2">Pla22</strain>
    </source>
</reference>
<evidence type="ECO:0000313" key="2">
    <source>
        <dbReference type="Proteomes" id="UP000316598"/>
    </source>
</evidence>
<proteinExistence type="predicted"/>
<dbReference type="EMBL" id="SJPI01000003">
    <property type="protein sequence ID" value="TWT49275.1"/>
    <property type="molecule type" value="Genomic_DNA"/>
</dbReference>
<accession>A0A5C5WGP6</accession>
<keyword evidence="2" id="KW-1185">Reference proteome</keyword>
<protein>
    <submittedName>
        <fullName evidence="1">Uncharacterized protein</fullName>
    </submittedName>
</protein>
<name>A0A5C5WGP6_9BACT</name>
<dbReference type="AlphaFoldDB" id="A0A5C5WGP6"/>
<sequence>MLQVNTKTPLFRLKRPSSMMSFIMLLLLTLPSLGITAVASRSMFGSARPVETEEVQEVFPCSTKKLAQSQRRLKVRAPGKLSASLGGPAFRVSTQPRAVTLPCVFDGHRIANGSLAPMRC</sequence>